<evidence type="ECO:0000313" key="2">
    <source>
        <dbReference type="WBParaSite" id="nRc.2.0.1.t23216-RA"/>
    </source>
</evidence>
<dbReference type="AlphaFoldDB" id="A0A915JC48"/>
<proteinExistence type="predicted"/>
<dbReference type="WBParaSite" id="nRc.2.0.1.t23216-RA">
    <property type="protein sequence ID" value="nRc.2.0.1.t23216-RA"/>
    <property type="gene ID" value="nRc.2.0.1.g23216"/>
</dbReference>
<protein>
    <submittedName>
        <fullName evidence="2">Uncharacterized protein</fullName>
    </submittedName>
</protein>
<evidence type="ECO:0000313" key="1">
    <source>
        <dbReference type="Proteomes" id="UP000887565"/>
    </source>
</evidence>
<dbReference type="Proteomes" id="UP000887565">
    <property type="component" value="Unplaced"/>
</dbReference>
<organism evidence="1 2">
    <name type="scientific">Romanomermis culicivorax</name>
    <name type="common">Nematode worm</name>
    <dbReference type="NCBI Taxonomy" id="13658"/>
    <lineage>
        <taxon>Eukaryota</taxon>
        <taxon>Metazoa</taxon>
        <taxon>Ecdysozoa</taxon>
        <taxon>Nematoda</taxon>
        <taxon>Enoplea</taxon>
        <taxon>Dorylaimia</taxon>
        <taxon>Mermithida</taxon>
        <taxon>Mermithoidea</taxon>
        <taxon>Mermithidae</taxon>
        <taxon>Romanomermis</taxon>
    </lineage>
</organism>
<keyword evidence="1" id="KW-1185">Reference proteome</keyword>
<reference evidence="2" key="1">
    <citation type="submission" date="2022-11" db="UniProtKB">
        <authorList>
            <consortium name="WormBaseParasite"/>
        </authorList>
    </citation>
    <scope>IDENTIFICATION</scope>
</reference>
<accession>A0A915JC48</accession>
<name>A0A915JC48_ROMCU</name>
<sequence length="138" mass="15174">MTSNGKRAINLHNRVEATASNKCATATTPMATPPTKVHSYPKFNLALEAVNSRTMPSMNRDQSMSRFTVAKVDTKDNGEQDNGKKANGIEHVPVWSTVALSESARAVRSTVALMCLEMQKTQTNSCMHRKPTFSFSKL</sequence>